<evidence type="ECO:0000313" key="1">
    <source>
        <dbReference type="EMBL" id="ABZ08282.1"/>
    </source>
</evidence>
<dbReference type="EMBL" id="EU016626">
    <property type="protein sequence ID" value="ABZ08282.1"/>
    <property type="molecule type" value="Genomic_DNA"/>
</dbReference>
<sequence length="284" mass="32289">MNILPRYIALLMAGCVTLTACENTIEPFDQEGDTSYVIHGILDMQLDRQFVRIEALRPTVLSQTQDMEDVRVFSTDLDGGQLIFWNDSLVTLDDGSSAHLYYADFRPVEGHSYVLQVGRSDETGASATTKVPERPVFYLDPTRGDTLNLKQKIYLVDIQEQPKQLTVQYTVVDVDSEVPQTIDIFYGEAGSSSSIGWEFDVRLATDRFIIMGILNRSIEDKNVRLRNLGFSLTIESEEWTRVLDPVNLNRAYGFFGSVGHYEFFWRLDSQSIVTMGYVDDQTFN</sequence>
<accession>B3T6S3</accession>
<gene>
    <name evidence="1" type="ORF">ALOHA_HF4000APKG2M17ctg1g4</name>
</gene>
<proteinExistence type="predicted"/>
<organism evidence="1">
    <name type="scientific">uncultured marine microorganism HF4000_APKG2M17</name>
    <dbReference type="NCBI Taxonomy" id="455548"/>
    <lineage>
        <taxon>unclassified sequences</taxon>
        <taxon>environmental samples</taxon>
    </lineage>
</organism>
<dbReference type="AlphaFoldDB" id="B3T6S3"/>
<dbReference type="PROSITE" id="PS51257">
    <property type="entry name" value="PROKAR_LIPOPROTEIN"/>
    <property type="match status" value="1"/>
</dbReference>
<protein>
    <recommendedName>
        <fullName evidence="2">DUF4249 family protein</fullName>
    </recommendedName>
</protein>
<reference evidence="1" key="1">
    <citation type="journal article" date="2008" name="ISME J.">
        <title>Genomic patterns of recombination, clonal divergence and environment in marine microbial populations.</title>
        <authorList>
            <person name="Konstantinidis K.T."/>
            <person name="Delong E.F."/>
        </authorList>
    </citation>
    <scope>NUCLEOTIDE SEQUENCE</scope>
</reference>
<evidence type="ECO:0008006" key="2">
    <source>
        <dbReference type="Google" id="ProtNLM"/>
    </source>
</evidence>
<name>B3T6S3_9ZZZZ</name>